<proteinExistence type="predicted"/>
<accession>X1HSJ8</accession>
<reference evidence="1" key="1">
    <citation type="journal article" date="2014" name="Front. Microbiol.">
        <title>High frequency of phylogenetically diverse reductive dehalogenase-homologous genes in deep subseafloor sedimentary metagenomes.</title>
        <authorList>
            <person name="Kawai M."/>
            <person name="Futagami T."/>
            <person name="Toyoda A."/>
            <person name="Takaki Y."/>
            <person name="Nishi S."/>
            <person name="Hori S."/>
            <person name="Arai W."/>
            <person name="Tsubouchi T."/>
            <person name="Morono Y."/>
            <person name="Uchiyama I."/>
            <person name="Ito T."/>
            <person name="Fujiyama A."/>
            <person name="Inagaki F."/>
            <person name="Takami H."/>
        </authorList>
    </citation>
    <scope>NUCLEOTIDE SEQUENCE</scope>
    <source>
        <strain evidence="1">Expedition CK06-06</strain>
    </source>
</reference>
<evidence type="ECO:0000313" key="1">
    <source>
        <dbReference type="EMBL" id="GAH60015.1"/>
    </source>
</evidence>
<protein>
    <submittedName>
        <fullName evidence="1">Uncharacterized protein</fullName>
    </submittedName>
</protein>
<feature type="non-terminal residue" evidence="1">
    <location>
        <position position="34"/>
    </location>
</feature>
<comment type="caution">
    <text evidence="1">The sequence shown here is derived from an EMBL/GenBank/DDBJ whole genome shotgun (WGS) entry which is preliminary data.</text>
</comment>
<dbReference type="AlphaFoldDB" id="X1HSJ8"/>
<dbReference type="EMBL" id="BARU01016283">
    <property type="protein sequence ID" value="GAH60015.1"/>
    <property type="molecule type" value="Genomic_DNA"/>
</dbReference>
<sequence length="34" mass="3586">YSIVLLTLANGSPVVAKKLFGSRFAFALDGGLLF</sequence>
<name>X1HSJ8_9ZZZZ</name>
<organism evidence="1">
    <name type="scientific">marine sediment metagenome</name>
    <dbReference type="NCBI Taxonomy" id="412755"/>
    <lineage>
        <taxon>unclassified sequences</taxon>
        <taxon>metagenomes</taxon>
        <taxon>ecological metagenomes</taxon>
    </lineage>
</organism>
<feature type="non-terminal residue" evidence="1">
    <location>
        <position position="1"/>
    </location>
</feature>
<gene>
    <name evidence="1" type="ORF">S03H2_27282</name>
</gene>